<dbReference type="KEGG" id="pda:103707590"/>
<sequence length="335" mass="35411">MEFEDGDWVITDGADVDDPAIDGEWVVDNGDEGAVAGVFFHAVSTAARRPAYAPFGHCPRDLPDPALSFLPPAVSVGSSSHGLVLCRGAWSSYYICNPATARWTPIPRPPRPHPFLSSPALVLVSRPDSPSLFHLVCLLESGTGGATAYRFDTFSSATGEWRSDPAPFPADPIVPGSGVSAAGMACWRTASTAVLAYDPAAGAARIVPAPPGCGDDWQLGEAGGGRLCCARVTESAVEIHALGPSDRWTLLGLFAVAAGADGGDKWEGGEPIVCREAPRPLRFQSANLEVVLWVDGRLVAVDLGSRWVRELRFDGPAPRPDEEEYVAHVLEPVSC</sequence>
<keyword evidence="2" id="KW-1185">Reference proteome</keyword>
<evidence type="ECO:0000313" key="3">
    <source>
        <dbReference type="RefSeq" id="XP_008790350.1"/>
    </source>
</evidence>
<dbReference type="Pfam" id="PF24750">
    <property type="entry name" value="b-prop_At3g26010-like"/>
    <property type="match status" value="1"/>
</dbReference>
<gene>
    <name evidence="3" type="primary">LOC103707590</name>
</gene>
<dbReference type="InterPro" id="IPR055290">
    <property type="entry name" value="At3g26010-like"/>
</dbReference>
<feature type="domain" description="F-box protein At3g26010-like beta-propeller" evidence="1">
    <location>
        <begin position="75"/>
        <end position="171"/>
    </location>
</feature>
<dbReference type="PANTHER" id="PTHR35546">
    <property type="entry name" value="F-BOX PROTEIN INTERACTION DOMAIN PROTEIN-RELATED"/>
    <property type="match status" value="1"/>
</dbReference>
<reference evidence="2" key="1">
    <citation type="journal article" date="2019" name="Nat. Commun.">
        <title>Genome-wide association mapping of date palm fruit traits.</title>
        <authorList>
            <person name="Hazzouri K.M."/>
            <person name="Gros-Balthazard M."/>
            <person name="Flowers J.M."/>
            <person name="Copetti D."/>
            <person name="Lemansour A."/>
            <person name="Lebrun M."/>
            <person name="Masmoudi K."/>
            <person name="Ferrand S."/>
            <person name="Dhar M.I."/>
            <person name="Fresquez Z.A."/>
            <person name="Rosas U."/>
            <person name="Zhang J."/>
            <person name="Talag J."/>
            <person name="Lee S."/>
            <person name="Kudrna D."/>
            <person name="Powell R.F."/>
            <person name="Leitch I.J."/>
            <person name="Krueger R.R."/>
            <person name="Wing R.A."/>
            <person name="Amiri K.M.A."/>
            <person name="Purugganan M.D."/>
        </authorList>
    </citation>
    <scope>NUCLEOTIDE SEQUENCE [LARGE SCALE GENOMIC DNA]</scope>
    <source>
        <strain evidence="2">cv. Khalas</strain>
    </source>
</reference>
<reference evidence="3" key="2">
    <citation type="submission" date="2025-08" db="UniProtKB">
        <authorList>
            <consortium name="RefSeq"/>
        </authorList>
    </citation>
    <scope>IDENTIFICATION</scope>
    <source>
        <tissue evidence="3">Young leaves</tissue>
    </source>
</reference>
<organism evidence="2 3">
    <name type="scientific">Phoenix dactylifera</name>
    <name type="common">Date palm</name>
    <dbReference type="NCBI Taxonomy" id="42345"/>
    <lineage>
        <taxon>Eukaryota</taxon>
        <taxon>Viridiplantae</taxon>
        <taxon>Streptophyta</taxon>
        <taxon>Embryophyta</taxon>
        <taxon>Tracheophyta</taxon>
        <taxon>Spermatophyta</taxon>
        <taxon>Magnoliopsida</taxon>
        <taxon>Liliopsida</taxon>
        <taxon>Arecaceae</taxon>
        <taxon>Coryphoideae</taxon>
        <taxon>Phoeniceae</taxon>
        <taxon>Phoenix</taxon>
    </lineage>
</organism>
<dbReference type="RefSeq" id="XP_008790350.1">
    <property type="nucleotide sequence ID" value="XM_008792128.4"/>
</dbReference>
<name>A0A8B7C2S5_PHODC</name>
<protein>
    <submittedName>
        <fullName evidence="3">F-box protein At5g03970-like</fullName>
    </submittedName>
</protein>
<dbReference type="PANTHER" id="PTHR35546:SF109">
    <property type="entry name" value="EXPRESSED PROTEIN"/>
    <property type="match status" value="1"/>
</dbReference>
<proteinExistence type="predicted"/>
<evidence type="ECO:0000313" key="2">
    <source>
        <dbReference type="Proteomes" id="UP000228380"/>
    </source>
</evidence>
<dbReference type="Proteomes" id="UP000228380">
    <property type="component" value="Chromosome 6"/>
</dbReference>
<accession>A0A8B7C2S5</accession>
<dbReference type="GeneID" id="103707590"/>
<dbReference type="AlphaFoldDB" id="A0A8B7C2S5"/>
<dbReference type="OrthoDB" id="1916346at2759"/>
<evidence type="ECO:0000259" key="1">
    <source>
        <dbReference type="Pfam" id="PF24750"/>
    </source>
</evidence>
<dbReference type="InterPro" id="IPR056592">
    <property type="entry name" value="Beta-prop_At3g26010-like"/>
</dbReference>